<dbReference type="Gene3D" id="4.10.1240.50">
    <property type="match status" value="1"/>
</dbReference>
<comment type="similarity">
    <text evidence="9">Belongs to the metastasis-associated protein family.</text>
</comment>
<dbReference type="SMART" id="SM01189">
    <property type="entry name" value="ELM2"/>
    <property type="match status" value="1"/>
</dbReference>
<evidence type="ECO:0000313" key="15">
    <source>
        <dbReference type="WBParaSite" id="MBELARI_LOCUS20318"/>
    </source>
</evidence>
<dbReference type="Pfam" id="PF17226">
    <property type="entry name" value="MTA_R1"/>
    <property type="match status" value="1"/>
</dbReference>
<dbReference type="InterPro" id="IPR009057">
    <property type="entry name" value="Homeodomain-like_sf"/>
</dbReference>
<dbReference type="Pfam" id="PF01426">
    <property type="entry name" value="BAH"/>
    <property type="match status" value="2"/>
</dbReference>
<keyword evidence="7" id="KW-0238">DNA-binding</keyword>
<dbReference type="GO" id="GO:0003677">
    <property type="term" value="F:DNA binding"/>
    <property type="evidence" value="ECO:0007669"/>
    <property type="project" value="UniProtKB-KW"/>
</dbReference>
<accession>A0AAF3F3Q1</accession>
<feature type="compositionally biased region" description="Basic and acidic residues" evidence="10">
    <location>
        <begin position="80"/>
        <end position="111"/>
    </location>
</feature>
<evidence type="ECO:0000256" key="9">
    <source>
        <dbReference type="ARBA" id="ARBA00093454"/>
    </source>
</evidence>
<evidence type="ECO:0000313" key="14">
    <source>
        <dbReference type="Proteomes" id="UP000887575"/>
    </source>
</evidence>
<keyword evidence="6" id="KW-0862">Zinc</keyword>
<keyword evidence="2" id="KW-0678">Repressor</keyword>
<dbReference type="InterPro" id="IPR017884">
    <property type="entry name" value="SANT_dom"/>
</dbReference>
<dbReference type="InterPro" id="IPR000949">
    <property type="entry name" value="ELM2_dom"/>
</dbReference>
<dbReference type="PROSITE" id="PS51156">
    <property type="entry name" value="ELM2"/>
    <property type="match status" value="1"/>
</dbReference>
<dbReference type="SMART" id="SM00717">
    <property type="entry name" value="SANT"/>
    <property type="match status" value="1"/>
</dbReference>
<dbReference type="Gene3D" id="1.10.10.60">
    <property type="entry name" value="Homeodomain-like"/>
    <property type="match status" value="1"/>
</dbReference>
<feature type="domain" description="SANT" evidence="13">
    <location>
        <begin position="405"/>
        <end position="457"/>
    </location>
</feature>
<dbReference type="Proteomes" id="UP000887575">
    <property type="component" value="Unassembled WGS sequence"/>
</dbReference>
<feature type="domain" description="ELM2" evidence="12">
    <location>
        <begin position="232"/>
        <end position="377"/>
    </location>
</feature>
<dbReference type="Gene3D" id="2.30.30.490">
    <property type="match status" value="1"/>
</dbReference>
<comment type="subcellular location">
    <subcellularLocation>
        <location evidence="1">Nucleus</location>
    </subcellularLocation>
</comment>
<keyword evidence="8" id="KW-0539">Nucleus</keyword>
<evidence type="ECO:0000256" key="5">
    <source>
        <dbReference type="ARBA" id="ARBA00022771"/>
    </source>
</evidence>
<feature type="compositionally biased region" description="Basic and acidic residues" evidence="10">
    <location>
        <begin position="120"/>
        <end position="138"/>
    </location>
</feature>
<evidence type="ECO:0000259" key="11">
    <source>
        <dbReference type="PROSITE" id="PS51038"/>
    </source>
</evidence>
<dbReference type="InterPro" id="IPR001025">
    <property type="entry name" value="BAH_dom"/>
</dbReference>
<dbReference type="PANTHER" id="PTHR10865">
    <property type="entry name" value="METASTASIS-ASSOCIATED PROTEIN AND MESODERM INDUCTION EARLY RESPONSE PROTEIN"/>
    <property type="match status" value="1"/>
</dbReference>
<dbReference type="InterPro" id="IPR043151">
    <property type="entry name" value="BAH_sf"/>
</dbReference>
<evidence type="ECO:0000256" key="4">
    <source>
        <dbReference type="ARBA" id="ARBA00022723"/>
    </source>
</evidence>
<keyword evidence="4" id="KW-0479">Metal-binding</keyword>
<dbReference type="InterPro" id="IPR035170">
    <property type="entry name" value="MTA1_R1"/>
</dbReference>
<dbReference type="Pfam" id="PF01448">
    <property type="entry name" value="ELM2"/>
    <property type="match status" value="1"/>
</dbReference>
<evidence type="ECO:0000259" key="12">
    <source>
        <dbReference type="PROSITE" id="PS51156"/>
    </source>
</evidence>
<name>A0AAF3F3Q1_9BILA</name>
<dbReference type="PROSITE" id="PS51038">
    <property type="entry name" value="BAH"/>
    <property type="match status" value="1"/>
</dbReference>
<feature type="region of interest" description="Disordered" evidence="10">
    <location>
        <begin position="80"/>
        <end position="148"/>
    </location>
</feature>
<evidence type="ECO:0000256" key="3">
    <source>
        <dbReference type="ARBA" id="ARBA00022553"/>
    </source>
</evidence>
<dbReference type="GO" id="GO:0003714">
    <property type="term" value="F:transcription corepressor activity"/>
    <property type="evidence" value="ECO:0007669"/>
    <property type="project" value="TreeGrafter"/>
</dbReference>
<evidence type="ECO:0000256" key="6">
    <source>
        <dbReference type="ARBA" id="ARBA00022833"/>
    </source>
</evidence>
<keyword evidence="5" id="KW-0863">Zinc-finger</keyword>
<dbReference type="InterPro" id="IPR001005">
    <property type="entry name" value="SANT/Myb"/>
</dbReference>
<proteinExistence type="inferred from homology"/>
<dbReference type="AlphaFoldDB" id="A0AAF3F3Q1"/>
<evidence type="ECO:0000256" key="1">
    <source>
        <dbReference type="ARBA" id="ARBA00004123"/>
    </source>
</evidence>
<dbReference type="PROSITE" id="PS51293">
    <property type="entry name" value="SANT"/>
    <property type="match status" value="1"/>
</dbReference>
<dbReference type="FunFam" id="4.10.1240.50:FF:000001">
    <property type="entry name" value="Metastasis-associated 1 family, member 3"/>
    <property type="match status" value="1"/>
</dbReference>
<dbReference type="WBParaSite" id="MBELARI_LOCUS20318">
    <property type="protein sequence ID" value="MBELARI_LOCUS20318"/>
    <property type="gene ID" value="MBELARI_LOCUS20318"/>
</dbReference>
<dbReference type="FunFam" id="1.10.10.60:FF:000012">
    <property type="entry name" value="Metastasis-associated 1 family, member 3"/>
    <property type="match status" value="1"/>
</dbReference>
<dbReference type="SMART" id="SM00439">
    <property type="entry name" value="BAH"/>
    <property type="match status" value="1"/>
</dbReference>
<evidence type="ECO:0000256" key="10">
    <source>
        <dbReference type="SAM" id="MobiDB-lite"/>
    </source>
</evidence>
<dbReference type="GO" id="GO:0000122">
    <property type="term" value="P:negative regulation of transcription by RNA polymerase II"/>
    <property type="evidence" value="ECO:0007669"/>
    <property type="project" value="TreeGrafter"/>
</dbReference>
<dbReference type="GO" id="GO:0003713">
    <property type="term" value="F:transcription coactivator activity"/>
    <property type="evidence" value="ECO:0007669"/>
    <property type="project" value="TreeGrafter"/>
</dbReference>
<dbReference type="GO" id="GO:0042826">
    <property type="term" value="F:histone deacetylase binding"/>
    <property type="evidence" value="ECO:0007669"/>
    <property type="project" value="TreeGrafter"/>
</dbReference>
<evidence type="ECO:0000256" key="8">
    <source>
        <dbReference type="ARBA" id="ARBA00023242"/>
    </source>
</evidence>
<reference evidence="15" key="1">
    <citation type="submission" date="2024-02" db="UniProtKB">
        <authorList>
            <consortium name="WormBaseParasite"/>
        </authorList>
    </citation>
    <scope>IDENTIFICATION</scope>
</reference>
<feature type="domain" description="BAH" evidence="11">
    <location>
        <begin position="14"/>
        <end position="231"/>
    </location>
</feature>
<dbReference type="CDD" id="cd11661">
    <property type="entry name" value="SANT_MTA3_like"/>
    <property type="match status" value="1"/>
</dbReference>
<dbReference type="SUPFAM" id="SSF46689">
    <property type="entry name" value="Homeodomain-like"/>
    <property type="match status" value="1"/>
</dbReference>
<dbReference type="GO" id="GO:0008270">
    <property type="term" value="F:zinc ion binding"/>
    <property type="evidence" value="ECO:0007669"/>
    <property type="project" value="UniProtKB-KW"/>
</dbReference>
<organism evidence="14 15">
    <name type="scientific">Mesorhabditis belari</name>
    <dbReference type="NCBI Taxonomy" id="2138241"/>
    <lineage>
        <taxon>Eukaryota</taxon>
        <taxon>Metazoa</taxon>
        <taxon>Ecdysozoa</taxon>
        <taxon>Nematoda</taxon>
        <taxon>Chromadorea</taxon>
        <taxon>Rhabditida</taxon>
        <taxon>Rhabditina</taxon>
        <taxon>Rhabditomorpha</taxon>
        <taxon>Rhabditoidea</taxon>
        <taxon>Rhabditidae</taxon>
        <taxon>Mesorhabditinae</taxon>
        <taxon>Mesorhabditis</taxon>
    </lineage>
</organism>
<keyword evidence="3" id="KW-0597">Phosphoprotein</keyword>
<evidence type="ECO:0000256" key="2">
    <source>
        <dbReference type="ARBA" id="ARBA00022491"/>
    </source>
</evidence>
<dbReference type="PANTHER" id="PTHR10865:SF29">
    <property type="entry name" value="METASTASIS ASSOCIATED 1-LIKE, ISOFORM D"/>
    <property type="match status" value="1"/>
</dbReference>
<evidence type="ECO:0000256" key="7">
    <source>
        <dbReference type="ARBA" id="ARBA00023125"/>
    </source>
</evidence>
<keyword evidence="14" id="KW-1185">Reference proteome</keyword>
<dbReference type="InterPro" id="IPR040138">
    <property type="entry name" value="MIER/MTA"/>
</dbReference>
<protein>
    <submittedName>
        <fullName evidence="15">Uncharacterized protein</fullName>
    </submittedName>
</protein>
<dbReference type="GO" id="GO:0016581">
    <property type="term" value="C:NuRD complex"/>
    <property type="evidence" value="ECO:0007669"/>
    <property type="project" value="TreeGrafter"/>
</dbReference>
<dbReference type="GO" id="GO:0003682">
    <property type="term" value="F:chromatin binding"/>
    <property type="evidence" value="ECO:0007669"/>
    <property type="project" value="InterPro"/>
</dbReference>
<evidence type="ECO:0000259" key="13">
    <source>
        <dbReference type="PROSITE" id="PS51293"/>
    </source>
</evidence>
<sequence length="754" mass="84519">MATTGTTNPQTAKNMYRVGDYVYIETSNDAPYAIRRIEELVKNANNSVEARVTCFYRRRDIEKMLLKVADTAERKFEEYYDREEKKDEVKPTTNGETEKGVKKEEIEKSEEIPQNGSSSKTDELEEKKVDEGKAKEDKEENDGVEELRREWGNAGLPLGADKLNGTQRHLFRQRELFLSRHQETVSCNWIRGRCMVTLLNEVEDLDCYQKDDCFFYSLVYDAANLTLLADKGTIRVGNKYQAEIPENVKEEEEDENKENGDALVIDEEAQEDAQEEAQEATSQDGAHRKMALTERERIIFHPKHSLTDQEIDQFLIIARAVGTFSRALDTNSSTRFPTLHMVAAAASRDVTLFHALALLHQAKYDLGQAVRYLCPPCNKDTYPFEAEKATGLHTTSLGGPILCRDQLEEWSTAESNLFEEALEKYGKDFHDMRNDYLPWKSVRDLVEYYYMWKTTNRYQESKKQKTQDQESKLKQVYIPAYSKPNQNLQSNSTTGVPIKGPKACESCQKEESLQWFKWGPQSASLFICQDCQGIWKKLASINQPHQHDIYDMKEPEREVAAKTALANADKSGASRVQPLNRGGSGLVIASVPSNHPALQASRATAEAGGSLNAQIAAATAAQISMLRGAASNEGALNLTTSGSSAADPKGAGKNRIGFTMVTNVLGKLARKLVSKEVLNLRRSARRPFKDLKSNEIRDSVIRTEPARLYQAANTIRAMTPQQFVTVYQSFMGITGAAKRPATDPVGAPAAKRAA</sequence>